<accession>A0ABS1DBI1</accession>
<keyword evidence="5 11" id="KW-0547">Nucleotide-binding</keyword>
<comment type="function">
    <text evidence="11">A type II topoisomerase that negatively supercoils closed circular double-stranded (ds) DNA in an ATP-dependent manner to modulate DNA topology and maintain chromosomes in an underwound state. Negative supercoiling favors strand separation, and DNA replication, transcription, recombination and repair, all of which involve strand separation. Also able to catalyze the interconversion of other topological isomers of dsDNA rings, including catenanes and knotted rings. Type II topoisomerases break and join 2 DNA strands simultaneously in an ATP-dependent manner.</text>
</comment>
<keyword evidence="9" id="KW-0238">DNA-binding</keyword>
<evidence type="ECO:0000256" key="3">
    <source>
        <dbReference type="ARBA" id="ARBA00022490"/>
    </source>
</evidence>
<dbReference type="Pfam" id="PF02518">
    <property type="entry name" value="HATPase_c"/>
    <property type="match status" value="1"/>
</dbReference>
<comment type="similarity">
    <text evidence="2 11">Belongs to the type II topoisomerase GyrB family.</text>
</comment>
<dbReference type="InterPro" id="IPR000565">
    <property type="entry name" value="Topo_IIA_B"/>
</dbReference>
<comment type="cofactor">
    <cofactor evidence="11">
        <name>Mg(2+)</name>
        <dbReference type="ChEBI" id="CHEBI:18420"/>
    </cofactor>
    <cofactor evidence="11">
        <name>Mn(2+)</name>
        <dbReference type="ChEBI" id="CHEBI:29035"/>
    </cofactor>
    <cofactor evidence="11">
        <name>Ca(2+)</name>
        <dbReference type="ChEBI" id="CHEBI:29108"/>
    </cofactor>
    <text evidence="11">Binds two Mg(2+) per subunit. The magnesium ions form salt bridges with both the protein and the DNA. Can also accept other divalent metal cations, such as Mn(2+) or Ca(2+).</text>
</comment>
<feature type="site" description="Interaction with DNA" evidence="11">
    <location>
        <position position="478"/>
    </location>
</feature>
<dbReference type="Gene3D" id="3.40.50.670">
    <property type="match status" value="2"/>
</dbReference>
<keyword evidence="8 11" id="KW-0799">Topoisomerase</keyword>
<keyword evidence="3 11" id="KW-0963">Cytoplasm</keyword>
<evidence type="ECO:0000256" key="10">
    <source>
        <dbReference type="ARBA" id="ARBA00023235"/>
    </source>
</evidence>
<dbReference type="PROSITE" id="PS50880">
    <property type="entry name" value="TOPRIM"/>
    <property type="match status" value="1"/>
</dbReference>
<dbReference type="InterPro" id="IPR036890">
    <property type="entry name" value="HATPase_C_sf"/>
</dbReference>
<dbReference type="InterPro" id="IPR018522">
    <property type="entry name" value="TopoIIA_CS"/>
</dbReference>
<feature type="binding site" evidence="11">
    <location>
        <position position="527"/>
    </location>
    <ligand>
        <name>Mg(2+)</name>
        <dbReference type="ChEBI" id="CHEBI:18420"/>
        <label>2</label>
    </ligand>
</feature>
<dbReference type="CDD" id="cd03366">
    <property type="entry name" value="TOPRIM_TopoIIA_GyrB"/>
    <property type="match status" value="1"/>
</dbReference>
<dbReference type="EMBL" id="NRRL01000006">
    <property type="protein sequence ID" value="MBK1667309.1"/>
    <property type="molecule type" value="Genomic_DNA"/>
</dbReference>
<evidence type="ECO:0000256" key="2">
    <source>
        <dbReference type="ARBA" id="ARBA00010708"/>
    </source>
</evidence>
<reference evidence="14 15" key="1">
    <citation type="journal article" date="2020" name="Microorganisms">
        <title>Osmotic Adaptation and Compatible Solute Biosynthesis of Phototrophic Bacteria as Revealed from Genome Analyses.</title>
        <authorList>
            <person name="Imhoff J.F."/>
            <person name="Rahn T."/>
            <person name="Kunzel S."/>
            <person name="Keller A."/>
            <person name="Neulinger S.C."/>
        </authorList>
    </citation>
    <scope>NUCLEOTIDE SEQUENCE [LARGE SCALE GENOMIC DNA]</scope>
    <source>
        <strain evidence="14 15">DSM 9895</strain>
    </source>
</reference>
<feature type="binding site" evidence="11">
    <location>
        <position position="527"/>
    </location>
    <ligand>
        <name>Mg(2+)</name>
        <dbReference type="ChEBI" id="CHEBI:18420"/>
        <label>1</label>
        <note>catalytic</note>
    </ligand>
</feature>
<proteinExistence type="inferred from homology"/>
<comment type="caution">
    <text evidence="14">The sequence shown here is derived from an EMBL/GenBank/DDBJ whole genome shotgun (WGS) entry which is preliminary data.</text>
</comment>
<comment type="subcellular location">
    <subcellularLocation>
        <location evidence="11">Cytoplasm</location>
    </subcellularLocation>
</comment>
<feature type="binding site" evidence="11">
    <location>
        <position position="529"/>
    </location>
    <ligand>
        <name>Mg(2+)</name>
        <dbReference type="ChEBI" id="CHEBI:18420"/>
        <label>2</label>
    </ligand>
</feature>
<dbReference type="HAMAP" id="MF_01898">
    <property type="entry name" value="GyrB"/>
    <property type="match status" value="1"/>
</dbReference>
<comment type="subunit">
    <text evidence="11">Heterotetramer, composed of two GyrA and two GyrB chains. In the heterotetramer, GyrA contains the active site tyrosine that forms a transient covalent intermediate with DNA, while GyrB binds cofactors and catalyzes ATP hydrolysis.</text>
</comment>
<evidence type="ECO:0000256" key="8">
    <source>
        <dbReference type="ARBA" id="ARBA00023029"/>
    </source>
</evidence>
<dbReference type="PANTHER" id="PTHR45866">
    <property type="entry name" value="DNA GYRASE/TOPOISOMERASE SUBUNIT B"/>
    <property type="match status" value="1"/>
</dbReference>
<organism evidence="14 15">
    <name type="scientific">Rhodovibrio sodomensis</name>
    <dbReference type="NCBI Taxonomy" id="1088"/>
    <lineage>
        <taxon>Bacteria</taxon>
        <taxon>Pseudomonadati</taxon>
        <taxon>Pseudomonadota</taxon>
        <taxon>Alphaproteobacteria</taxon>
        <taxon>Rhodospirillales</taxon>
        <taxon>Rhodovibrionaceae</taxon>
        <taxon>Rhodovibrio</taxon>
    </lineage>
</organism>
<dbReference type="SUPFAM" id="SSF55874">
    <property type="entry name" value="ATPase domain of HSP90 chaperone/DNA topoisomerase II/histidine kinase"/>
    <property type="match status" value="1"/>
</dbReference>
<dbReference type="RefSeq" id="WP_200339379.1">
    <property type="nucleotide sequence ID" value="NZ_NRRL01000006.1"/>
</dbReference>
<dbReference type="SMART" id="SM00433">
    <property type="entry name" value="TOP2c"/>
    <property type="match status" value="1"/>
</dbReference>
<dbReference type="SUPFAM" id="SSF54211">
    <property type="entry name" value="Ribosomal protein S5 domain 2-like"/>
    <property type="match status" value="1"/>
</dbReference>
<dbReference type="InterPro" id="IPR034160">
    <property type="entry name" value="TOPRIM_GyrB"/>
</dbReference>
<comment type="miscellaneous">
    <text evidence="11">Few gyrases are as efficient as E.coli at forming negative supercoils. Not all organisms have 2 type II topoisomerases; in organisms with a single type II topoisomerase this enzyme also has to decatenate newly replicated chromosomes.</text>
</comment>
<dbReference type="Pfam" id="PF00204">
    <property type="entry name" value="DNA_gyraseB"/>
    <property type="match status" value="1"/>
</dbReference>
<dbReference type="CDD" id="cd16928">
    <property type="entry name" value="HATPase_GyrB-like"/>
    <property type="match status" value="1"/>
</dbReference>
<evidence type="ECO:0000256" key="11">
    <source>
        <dbReference type="HAMAP-Rule" id="MF_01898"/>
    </source>
</evidence>
<dbReference type="EC" id="5.6.2.2" evidence="11"/>
<dbReference type="SUPFAM" id="SSF56719">
    <property type="entry name" value="Type II DNA topoisomerase"/>
    <property type="match status" value="1"/>
</dbReference>
<dbReference type="InterPro" id="IPR013760">
    <property type="entry name" value="Topo_IIA-like_dom_sf"/>
</dbReference>
<feature type="region of interest" description="Disordered" evidence="12">
    <location>
        <begin position="1"/>
        <end position="30"/>
    </location>
</feature>
<gene>
    <name evidence="11 14" type="primary">gyrB</name>
    <name evidence="14" type="ORF">CKO28_04580</name>
</gene>
<evidence type="ECO:0000256" key="9">
    <source>
        <dbReference type="ARBA" id="ARBA00023125"/>
    </source>
</evidence>
<dbReference type="InterPro" id="IPR011557">
    <property type="entry name" value="GyrB"/>
</dbReference>
<evidence type="ECO:0000256" key="4">
    <source>
        <dbReference type="ARBA" id="ARBA00022723"/>
    </source>
</evidence>
<dbReference type="InterPro" id="IPR013506">
    <property type="entry name" value="Topo_IIA_bsu_dom2"/>
</dbReference>
<dbReference type="Pfam" id="PF01751">
    <property type="entry name" value="Toprim"/>
    <property type="match status" value="1"/>
</dbReference>
<evidence type="ECO:0000256" key="12">
    <source>
        <dbReference type="SAM" id="MobiDB-lite"/>
    </source>
</evidence>
<dbReference type="InterPro" id="IPR014721">
    <property type="entry name" value="Ribsml_uS5_D2-typ_fold_subgr"/>
</dbReference>
<feature type="domain" description="Toprim" evidence="13">
    <location>
        <begin position="447"/>
        <end position="562"/>
    </location>
</feature>
<keyword evidence="6 11" id="KW-0067">ATP-binding</keyword>
<dbReference type="Gene3D" id="3.30.230.10">
    <property type="match status" value="1"/>
</dbReference>
<dbReference type="Gene3D" id="3.30.565.10">
    <property type="entry name" value="Histidine kinase-like ATPase, C-terminal domain"/>
    <property type="match status" value="1"/>
</dbReference>
<sequence length="826" mass="90397">MTSAPTLQQASTSNQPDPAPSAAGNVDAGGGDYTSNSIRVLKGLTAVRVRPGMYVGDCSDGSGLHHLVYETVDNAVDEALAGHCTRIEVTLESDGSCSVTDNGRGIPVDIHPEEGVSAAEVIMTKLHAGGKFDQNSYKVSGGLHGVGVSCVNALSEWLVCTIWRDGKEHEVAFARGETTQALGVVKTCAKNRTGTRVRFLPDPEIFTITEFSFPTLQKRLREIAFLNSGLGIELIDRRQEEQRVTFCYAGGLKEFVSWIDRNRSGVIPEPIHIRGERDGVGVELALQWNDGYDERVHAYTNNIPQRDGGTHLAGFRGAMTRVVGKYAQQLAGKRNKTTLSGDDVREGMTVILSVKLPDPKFASQTKDKLVSAEARPAVENIVSEQLTTWFEEHPNELKAIVGKAMQAAAARDAARRARELTRKQAATEVASLPGKLADCQSKDPKERELFLVEGDSAGGSAKQGRDRRFQAILPLKGKILNVERARLDKILGSQEVGTLIQALGCGIGREEFDADKCRYHKIVIMTDADVDGSHIRTLLLTFFYRQMPELIERGYLYIAQPPLYRVKHGKEEKYLPNESALDAYLIARACQQITLESGAGTITGTELETVANRARRDMAAIEQATRIVGYQPLAEALAIAGCLDNDALADASVLAKRAGRAIEILNARSHTFEDGSWSFDTDQSAFIHAHEGINDTYPLPPQLAQDEQVGYLTGRAEALSELYVPDLEIVQGEKRAPASGPTAVWQAIEKAGRRGLEIARYKGLGEMNPDQLWETTLDPENRVLMQVKVSDVQQADELFTICMGDQVEQRRSYIAERAAEAIELDV</sequence>
<feature type="binding site" evidence="11">
    <location>
        <position position="453"/>
    </location>
    <ligand>
        <name>Mg(2+)</name>
        <dbReference type="ChEBI" id="CHEBI:18420"/>
        <label>1</label>
        <note>catalytic</note>
    </ligand>
</feature>
<dbReference type="PRINTS" id="PR00418">
    <property type="entry name" value="TPI2FAMILY"/>
</dbReference>
<dbReference type="Pfam" id="PF21249">
    <property type="entry name" value="GyrB_hook"/>
    <property type="match status" value="1"/>
</dbReference>
<dbReference type="InterPro" id="IPR013759">
    <property type="entry name" value="Topo_IIA_B_C"/>
</dbReference>
<evidence type="ECO:0000313" key="15">
    <source>
        <dbReference type="Proteomes" id="UP001296873"/>
    </source>
</evidence>
<dbReference type="CDD" id="cd00822">
    <property type="entry name" value="TopoII_Trans_DNA_gyrase"/>
    <property type="match status" value="1"/>
</dbReference>
<keyword evidence="7 11" id="KW-0460">Magnesium</keyword>
<evidence type="ECO:0000256" key="1">
    <source>
        <dbReference type="ARBA" id="ARBA00000185"/>
    </source>
</evidence>
<dbReference type="InterPro" id="IPR002288">
    <property type="entry name" value="DNA_gyrase_B_C"/>
</dbReference>
<dbReference type="NCBIfam" id="NF011501">
    <property type="entry name" value="PRK14939.1"/>
    <property type="match status" value="1"/>
</dbReference>
<feature type="compositionally biased region" description="Polar residues" evidence="12">
    <location>
        <begin position="1"/>
        <end position="16"/>
    </location>
</feature>
<dbReference type="SMART" id="SM00387">
    <property type="entry name" value="HATPase_c"/>
    <property type="match status" value="1"/>
</dbReference>
<evidence type="ECO:0000256" key="5">
    <source>
        <dbReference type="ARBA" id="ARBA00022741"/>
    </source>
</evidence>
<comment type="catalytic activity">
    <reaction evidence="1 11">
        <text>ATP-dependent breakage, passage and rejoining of double-stranded DNA.</text>
        <dbReference type="EC" id="5.6.2.2"/>
    </reaction>
</comment>
<dbReference type="InterPro" id="IPR001241">
    <property type="entry name" value="Topo_IIA"/>
</dbReference>
<dbReference type="InterPro" id="IPR003594">
    <property type="entry name" value="HATPase_dom"/>
</dbReference>
<feature type="site" description="Interaction with DNA" evidence="11">
    <location>
        <position position="481"/>
    </location>
</feature>
<evidence type="ECO:0000256" key="7">
    <source>
        <dbReference type="ARBA" id="ARBA00022842"/>
    </source>
</evidence>
<evidence type="ECO:0000313" key="14">
    <source>
        <dbReference type="EMBL" id="MBK1667309.1"/>
    </source>
</evidence>
<dbReference type="PROSITE" id="PS00177">
    <property type="entry name" value="TOPOISOMERASE_II"/>
    <property type="match status" value="1"/>
</dbReference>
<dbReference type="InterPro" id="IPR006171">
    <property type="entry name" value="TOPRIM_dom"/>
</dbReference>
<dbReference type="Proteomes" id="UP001296873">
    <property type="component" value="Unassembled WGS sequence"/>
</dbReference>
<dbReference type="Pfam" id="PF00986">
    <property type="entry name" value="DNA_gyraseB_C"/>
    <property type="match status" value="1"/>
</dbReference>
<dbReference type="NCBIfam" id="TIGR01059">
    <property type="entry name" value="gyrB"/>
    <property type="match status" value="1"/>
</dbReference>
<keyword evidence="10 11" id="KW-0413">Isomerase</keyword>
<name>A0ABS1DBI1_9PROT</name>
<dbReference type="InterPro" id="IPR049353">
    <property type="entry name" value="GyrB_hook"/>
</dbReference>
<protein>
    <recommendedName>
        <fullName evidence="11">DNA gyrase subunit B</fullName>
        <ecNumber evidence="11">5.6.2.2</ecNumber>
    </recommendedName>
</protein>
<evidence type="ECO:0000256" key="6">
    <source>
        <dbReference type="ARBA" id="ARBA00022840"/>
    </source>
</evidence>
<dbReference type="PRINTS" id="PR01159">
    <property type="entry name" value="DNAGYRASEB"/>
</dbReference>
<dbReference type="PANTHER" id="PTHR45866:SF1">
    <property type="entry name" value="DNA GYRASE SUBUNIT B, MITOCHONDRIAL"/>
    <property type="match status" value="1"/>
</dbReference>
<keyword evidence="4 11" id="KW-0479">Metal-binding</keyword>
<evidence type="ECO:0000259" key="13">
    <source>
        <dbReference type="PROSITE" id="PS50880"/>
    </source>
</evidence>
<dbReference type="InterPro" id="IPR020568">
    <property type="entry name" value="Ribosomal_Su5_D2-typ_SF"/>
</dbReference>
<keyword evidence="15" id="KW-1185">Reference proteome</keyword>
<dbReference type="NCBIfam" id="NF004189">
    <property type="entry name" value="PRK05644.1"/>
    <property type="match status" value="1"/>
</dbReference>